<dbReference type="Pfam" id="PF00892">
    <property type="entry name" value="EamA"/>
    <property type="match status" value="2"/>
</dbReference>
<organism evidence="8 9">
    <name type="scientific">Desulfofustis limnaeus</name>
    <dbReference type="NCBI Taxonomy" id="2740163"/>
    <lineage>
        <taxon>Bacteria</taxon>
        <taxon>Pseudomonadati</taxon>
        <taxon>Thermodesulfobacteriota</taxon>
        <taxon>Desulfobulbia</taxon>
        <taxon>Desulfobulbales</taxon>
        <taxon>Desulfocapsaceae</taxon>
        <taxon>Desulfofustis</taxon>
    </lineage>
</organism>
<evidence type="ECO:0000256" key="2">
    <source>
        <dbReference type="ARBA" id="ARBA00007362"/>
    </source>
</evidence>
<sequence>MNYFGEAIALTTVLCWTISIQCFEVASRRVGATPVNIIRLSVALLLFSVFLLVRDGSPLPTGFPLSAWVLLSLSGIVGFFIGDIFLFKALVELGPRLAMLLHSLAAPSAAVIGWLLLDESYLPHQWLGILVTLIGVCLVIMERAPRAVPIGRRQARAVTAIGIVYGLGAMLGQAGGYILSKAGMHTETDYLDAVSATQIRAIAAFVCFALYFTVSRRWFLVRSALADSRAVVFTSTGALVGPFLGVSLSLLSLHYLATGVAATFLSLVPIAIIPFSYFLYREHVSLRAIIGTITAIFGIYLLMS</sequence>
<evidence type="ECO:0000256" key="4">
    <source>
        <dbReference type="ARBA" id="ARBA00022989"/>
    </source>
</evidence>
<accession>A0ABN6M3P9</accession>
<dbReference type="RefSeq" id="WP_284153313.1">
    <property type="nucleotide sequence ID" value="NZ_AP025516.1"/>
</dbReference>
<dbReference type="SUPFAM" id="SSF103481">
    <property type="entry name" value="Multidrug resistance efflux transporter EmrE"/>
    <property type="match status" value="2"/>
</dbReference>
<dbReference type="EMBL" id="AP025516">
    <property type="protein sequence ID" value="BDD86218.1"/>
    <property type="molecule type" value="Genomic_DNA"/>
</dbReference>
<dbReference type="InterPro" id="IPR000620">
    <property type="entry name" value="EamA_dom"/>
</dbReference>
<comment type="subcellular location">
    <subcellularLocation>
        <location evidence="1">Membrane</location>
        <topology evidence="1">Multi-pass membrane protein</topology>
    </subcellularLocation>
</comment>
<feature type="transmembrane region" description="Helical" evidence="6">
    <location>
        <begin position="37"/>
        <end position="53"/>
    </location>
</feature>
<evidence type="ECO:0000256" key="5">
    <source>
        <dbReference type="ARBA" id="ARBA00023136"/>
    </source>
</evidence>
<feature type="domain" description="EamA" evidence="7">
    <location>
        <begin position="161"/>
        <end position="303"/>
    </location>
</feature>
<feature type="domain" description="EamA" evidence="7">
    <location>
        <begin position="4"/>
        <end position="140"/>
    </location>
</feature>
<feature type="transmembrane region" description="Helical" evidence="6">
    <location>
        <begin position="259"/>
        <end position="279"/>
    </location>
</feature>
<dbReference type="InterPro" id="IPR037185">
    <property type="entry name" value="EmrE-like"/>
</dbReference>
<proteinExistence type="inferred from homology"/>
<feature type="transmembrane region" description="Helical" evidence="6">
    <location>
        <begin position="65"/>
        <end position="87"/>
    </location>
</feature>
<feature type="transmembrane region" description="Helical" evidence="6">
    <location>
        <begin position="157"/>
        <end position="179"/>
    </location>
</feature>
<feature type="transmembrane region" description="Helical" evidence="6">
    <location>
        <begin position="286"/>
        <end position="303"/>
    </location>
</feature>
<dbReference type="PANTHER" id="PTHR32322">
    <property type="entry name" value="INNER MEMBRANE TRANSPORTER"/>
    <property type="match status" value="1"/>
</dbReference>
<evidence type="ECO:0000256" key="3">
    <source>
        <dbReference type="ARBA" id="ARBA00022692"/>
    </source>
</evidence>
<keyword evidence="9" id="KW-1185">Reference proteome</keyword>
<dbReference type="Proteomes" id="UP000830055">
    <property type="component" value="Chromosome"/>
</dbReference>
<dbReference type="PANTHER" id="PTHR32322:SF2">
    <property type="entry name" value="EAMA DOMAIN-CONTAINING PROTEIN"/>
    <property type="match status" value="1"/>
</dbReference>
<gene>
    <name evidence="8" type="ORF">DPPLL_05830</name>
</gene>
<feature type="transmembrane region" description="Helical" evidence="6">
    <location>
        <begin position="231"/>
        <end position="253"/>
    </location>
</feature>
<name>A0ABN6M3P9_9BACT</name>
<evidence type="ECO:0000259" key="7">
    <source>
        <dbReference type="Pfam" id="PF00892"/>
    </source>
</evidence>
<keyword evidence="5 6" id="KW-0472">Membrane</keyword>
<evidence type="ECO:0000313" key="9">
    <source>
        <dbReference type="Proteomes" id="UP000830055"/>
    </source>
</evidence>
<evidence type="ECO:0000256" key="6">
    <source>
        <dbReference type="SAM" id="Phobius"/>
    </source>
</evidence>
<feature type="transmembrane region" description="Helical" evidence="6">
    <location>
        <begin position="99"/>
        <end position="117"/>
    </location>
</feature>
<evidence type="ECO:0000256" key="1">
    <source>
        <dbReference type="ARBA" id="ARBA00004141"/>
    </source>
</evidence>
<feature type="transmembrane region" description="Helical" evidence="6">
    <location>
        <begin position="199"/>
        <end position="219"/>
    </location>
</feature>
<evidence type="ECO:0000313" key="8">
    <source>
        <dbReference type="EMBL" id="BDD86218.1"/>
    </source>
</evidence>
<feature type="transmembrane region" description="Helical" evidence="6">
    <location>
        <begin position="6"/>
        <end position="25"/>
    </location>
</feature>
<keyword evidence="3 6" id="KW-0812">Transmembrane</keyword>
<protein>
    <submittedName>
        <fullName evidence="8">Membrane protein</fullName>
    </submittedName>
</protein>
<feature type="transmembrane region" description="Helical" evidence="6">
    <location>
        <begin position="123"/>
        <end position="141"/>
    </location>
</feature>
<reference evidence="8 9" key="1">
    <citation type="submission" date="2022-01" db="EMBL/GenBank/DDBJ databases">
        <title>Desulfofustis limnae sp. nov., a novel mesophilic sulfate-reducing bacterium isolated from marsh soil.</title>
        <authorList>
            <person name="Watanabe M."/>
            <person name="Takahashi A."/>
            <person name="Kojima H."/>
            <person name="Fukui M."/>
        </authorList>
    </citation>
    <scope>NUCLEOTIDE SEQUENCE [LARGE SCALE GENOMIC DNA]</scope>
    <source>
        <strain evidence="8 9">PPLL</strain>
    </source>
</reference>
<dbReference type="InterPro" id="IPR050638">
    <property type="entry name" value="AA-Vitamin_Transporters"/>
</dbReference>
<comment type="similarity">
    <text evidence="2">Belongs to the EamA transporter family.</text>
</comment>
<keyword evidence="4 6" id="KW-1133">Transmembrane helix</keyword>